<organism evidence="1 2">
    <name type="scientific">Nitrososphaera gargensis (strain Ga9.2)</name>
    <dbReference type="NCBI Taxonomy" id="1237085"/>
    <lineage>
        <taxon>Archaea</taxon>
        <taxon>Nitrososphaerota</taxon>
        <taxon>Nitrososphaeria</taxon>
        <taxon>Nitrososphaerales</taxon>
        <taxon>Nitrososphaeraceae</taxon>
        <taxon>Nitrososphaera</taxon>
    </lineage>
</organism>
<name>K0ICC4_NITGG</name>
<gene>
    <name evidence="1" type="ordered locus">Ngar_c02470</name>
</gene>
<dbReference type="STRING" id="1237085.Ngar_c02470"/>
<evidence type="ECO:0000313" key="1">
    <source>
        <dbReference type="EMBL" id="AFU57195.1"/>
    </source>
</evidence>
<reference evidence="1 2" key="1">
    <citation type="journal article" date="2012" name="Environ. Microbiol.">
        <title>The genome of the ammonia-oxidizing Candidatus Nitrososphaera gargensis: insights into metabolic versatility and environmental adaptations.</title>
        <authorList>
            <person name="Spang A."/>
            <person name="Poehlein A."/>
            <person name="Offre P."/>
            <person name="Zumbragel S."/>
            <person name="Haider S."/>
            <person name="Rychlik N."/>
            <person name="Nowka B."/>
            <person name="Schmeisser C."/>
            <person name="Lebedeva E.V."/>
            <person name="Rattei T."/>
            <person name="Bohm C."/>
            <person name="Schmid M."/>
            <person name="Galushko A."/>
            <person name="Hatzenpichler R."/>
            <person name="Weinmaier T."/>
            <person name="Daniel R."/>
            <person name="Schleper C."/>
            <person name="Spieck E."/>
            <person name="Streit W."/>
            <person name="Wagner M."/>
        </authorList>
    </citation>
    <scope>NUCLEOTIDE SEQUENCE [LARGE SCALE GENOMIC DNA]</scope>
    <source>
        <strain evidence="2">Ga9.2</strain>
    </source>
</reference>
<dbReference type="EMBL" id="CP002408">
    <property type="protein sequence ID" value="AFU57195.1"/>
    <property type="molecule type" value="Genomic_DNA"/>
</dbReference>
<dbReference type="InParanoid" id="K0ICC4"/>
<evidence type="ECO:0000313" key="2">
    <source>
        <dbReference type="Proteomes" id="UP000008037"/>
    </source>
</evidence>
<dbReference type="KEGG" id="nga:Ngar_c02470"/>
<keyword evidence="2" id="KW-1185">Reference proteome</keyword>
<sequence length="124" mass="14814">MHYVLRTDVVLLKPPKSQEIELRRLAEQSSLLWNAANYERRQAYFKHHKIPTYHEQCKTLKHSEYFKAIGTGKGQALLKKLQEAWNSFFALKRLQRQGKLPPNIQKVRIPSYWKNRITNRAQNR</sequence>
<dbReference type="AlphaFoldDB" id="K0ICC4"/>
<dbReference type="Proteomes" id="UP000008037">
    <property type="component" value="Chromosome"/>
</dbReference>
<proteinExistence type="predicted"/>
<accession>K0ICC4</accession>
<protein>
    <submittedName>
        <fullName evidence="1">Putative transposase</fullName>
    </submittedName>
</protein>
<dbReference type="BioCyc" id="CNIT1237085:G1324-247-MONOMER"/>
<dbReference type="HOGENOM" id="CLU_1998813_0_0_2"/>